<evidence type="ECO:0000313" key="2">
    <source>
        <dbReference type="EMBL" id="PPK69970.1"/>
    </source>
</evidence>
<proteinExistence type="predicted"/>
<dbReference type="Gene3D" id="2.60.40.420">
    <property type="entry name" value="Cupredoxins - blue copper proteins"/>
    <property type="match status" value="1"/>
</dbReference>
<feature type="chain" id="PRO_5015622911" evidence="1">
    <location>
        <begin position="24"/>
        <end position="201"/>
    </location>
</feature>
<dbReference type="InterPro" id="IPR052721">
    <property type="entry name" value="ET_Amicyanin"/>
</dbReference>
<dbReference type="Proteomes" id="UP000238071">
    <property type="component" value="Unassembled WGS sequence"/>
</dbReference>
<dbReference type="AlphaFoldDB" id="A0A2S6GXS8"/>
<evidence type="ECO:0000313" key="3">
    <source>
        <dbReference type="Proteomes" id="UP000238071"/>
    </source>
</evidence>
<keyword evidence="3" id="KW-1185">Reference proteome</keyword>
<comment type="caution">
    <text evidence="2">The sequence shown here is derived from an EMBL/GenBank/DDBJ whole genome shotgun (WGS) entry which is preliminary data.</text>
</comment>
<dbReference type="SUPFAM" id="SSF49503">
    <property type="entry name" value="Cupredoxins"/>
    <property type="match status" value="1"/>
</dbReference>
<evidence type="ECO:0000256" key="1">
    <source>
        <dbReference type="SAM" id="SignalP"/>
    </source>
</evidence>
<dbReference type="OrthoDB" id="9772097at2"/>
<keyword evidence="1" id="KW-0732">Signal</keyword>
<protein>
    <submittedName>
        <fullName evidence="2">Plastocyanin</fullName>
    </submittedName>
</protein>
<dbReference type="PANTHER" id="PTHR36507:SF1">
    <property type="entry name" value="BLL1555 PROTEIN"/>
    <property type="match status" value="1"/>
</dbReference>
<feature type="signal peptide" evidence="1">
    <location>
        <begin position="1"/>
        <end position="23"/>
    </location>
</feature>
<dbReference type="EMBL" id="PTIY01000009">
    <property type="protein sequence ID" value="PPK69970.1"/>
    <property type="molecule type" value="Genomic_DNA"/>
</dbReference>
<dbReference type="RefSeq" id="WP_104424144.1">
    <property type="nucleotide sequence ID" value="NZ_PTIY01000009.1"/>
</dbReference>
<organism evidence="2 3">
    <name type="scientific">Methylobacter tundripaludum</name>
    <dbReference type="NCBI Taxonomy" id="173365"/>
    <lineage>
        <taxon>Bacteria</taxon>
        <taxon>Pseudomonadati</taxon>
        <taxon>Pseudomonadota</taxon>
        <taxon>Gammaproteobacteria</taxon>
        <taxon>Methylococcales</taxon>
        <taxon>Methylococcaceae</taxon>
        <taxon>Methylobacter</taxon>
    </lineage>
</organism>
<accession>A0A2S6GXS8</accession>
<gene>
    <name evidence="2" type="ORF">B0F88_10968</name>
</gene>
<name>A0A2S6GXS8_9GAMM</name>
<dbReference type="PANTHER" id="PTHR36507">
    <property type="entry name" value="BLL1555 PROTEIN"/>
    <property type="match status" value="1"/>
</dbReference>
<reference evidence="2 3" key="1">
    <citation type="submission" date="2018-02" db="EMBL/GenBank/DDBJ databases">
        <title>Subsurface microbial communities from deep shales in Ohio and West Virginia, USA.</title>
        <authorList>
            <person name="Wrighton K."/>
        </authorList>
    </citation>
    <scope>NUCLEOTIDE SEQUENCE [LARGE SCALE GENOMIC DNA]</scope>
    <source>
        <strain evidence="2 3">OWC-G53F</strain>
    </source>
</reference>
<sequence>MKKISFYFLAAGLTYFSSLSPIAAQSISGHIEAPAQVKQLVVYMQAEGSGKSGQSQKTHVVSQKDTEFHSPLTVIAAGDKVQWSNDESKDIDHNIFSLSPLTSFDLGLGEKGSKLEQAFKTTGIVNYYCSVHKNMEGKIIILPDRYYQVLDRPGDFLIDNLPEGEWTLNAVVLHLRYKAESIKLSVGKDPIKNLTLKIINK</sequence>
<dbReference type="InterPro" id="IPR008972">
    <property type="entry name" value="Cupredoxin"/>
</dbReference>